<evidence type="ECO:0000313" key="2">
    <source>
        <dbReference type="EMBL" id="EGC31578.1"/>
    </source>
</evidence>
<protein>
    <submittedName>
        <fullName evidence="2">Uncharacterized protein</fullName>
    </submittedName>
</protein>
<dbReference type="PANTHER" id="PTHR36337">
    <property type="entry name" value="OBSCURIN-LIKE PROTEIN"/>
    <property type="match status" value="1"/>
</dbReference>
<reference evidence="3" key="1">
    <citation type="journal article" date="2011" name="Genome Biol.">
        <title>Comparative genomics of the social amoebae Dictyostelium discoideum and Dictyostelium purpureum.</title>
        <authorList>
            <consortium name="US DOE Joint Genome Institute (JGI-PGF)"/>
            <person name="Sucgang R."/>
            <person name="Kuo A."/>
            <person name="Tian X."/>
            <person name="Salerno W."/>
            <person name="Parikh A."/>
            <person name="Feasley C.L."/>
            <person name="Dalin E."/>
            <person name="Tu H."/>
            <person name="Huang E."/>
            <person name="Barry K."/>
            <person name="Lindquist E."/>
            <person name="Shapiro H."/>
            <person name="Bruce D."/>
            <person name="Schmutz J."/>
            <person name="Salamov A."/>
            <person name="Fey P."/>
            <person name="Gaudet P."/>
            <person name="Anjard C."/>
            <person name="Babu M.M."/>
            <person name="Basu S."/>
            <person name="Bushmanova Y."/>
            <person name="van der Wel H."/>
            <person name="Katoh-Kurasawa M."/>
            <person name="Dinh C."/>
            <person name="Coutinho P.M."/>
            <person name="Saito T."/>
            <person name="Elias M."/>
            <person name="Schaap P."/>
            <person name="Kay R.R."/>
            <person name="Henrissat B."/>
            <person name="Eichinger L."/>
            <person name="Rivero F."/>
            <person name="Putnam N.H."/>
            <person name="West C.M."/>
            <person name="Loomis W.F."/>
            <person name="Chisholm R.L."/>
            <person name="Shaulsky G."/>
            <person name="Strassmann J.E."/>
            <person name="Queller D.C."/>
            <person name="Kuspa A."/>
            <person name="Grigoriev I.V."/>
        </authorList>
    </citation>
    <scope>NUCLEOTIDE SEQUENCE [LARGE SCALE GENOMIC DNA]</scope>
    <source>
        <strain evidence="3">QSDP1</strain>
    </source>
</reference>
<feature type="region of interest" description="Disordered" evidence="1">
    <location>
        <begin position="1164"/>
        <end position="1194"/>
    </location>
</feature>
<proteinExistence type="predicted"/>
<dbReference type="VEuPathDB" id="AmoebaDB:DICPUDRAFT_99174"/>
<feature type="region of interest" description="Disordered" evidence="1">
    <location>
        <begin position="1"/>
        <end position="90"/>
    </location>
</feature>
<feature type="compositionally biased region" description="Low complexity" evidence="1">
    <location>
        <begin position="1167"/>
        <end position="1194"/>
    </location>
</feature>
<dbReference type="FunCoup" id="F0ZWV0">
    <property type="interactions" value="743"/>
</dbReference>
<dbReference type="GeneID" id="10505647"/>
<evidence type="ECO:0000313" key="3">
    <source>
        <dbReference type="Proteomes" id="UP000001064"/>
    </source>
</evidence>
<dbReference type="OrthoDB" id="18975at2759"/>
<dbReference type="STRING" id="5786.F0ZWV0"/>
<keyword evidence="3" id="KW-1185">Reference proteome</keyword>
<dbReference type="EMBL" id="GL871244">
    <property type="protein sequence ID" value="EGC31578.1"/>
    <property type="molecule type" value="Genomic_DNA"/>
</dbReference>
<accession>F0ZWV0</accession>
<sequence>MQNNNNNKIIGEKIPTSSSSTSPNNKITTTPHINSIYPPSVKPSISNNSNNDNIIKENQETNNNELKENNSKNNNFSNNNNNNELEKESKLKEKLNGINNLPQPKRDELYWCWTLKEYIRLGHIKSLFRILKIIEFQSPYFYINDFLLESPKTQPSSNNNSNNSTKFVYQFNSKPVLDKRRLSFPYLYIPNLLRQRSDLLQCFNKSLSISNILYTLSSGNIDSLVLPNYLPIPKSLPIVPYLLIIVYFKLCLSKGENARSIIDSLLECRQKIHMLPSYEYSDLPPVEILLDNIMHVTLRFIDWNYENPMKLIPTEVYFNEVFEVVYLNGRDFLTSSSGSQQIQPQQQQPPQLTAEQQRIQIIQQLQKSQAKISQQQLQQLQQLTPQQQIQQLQSLQQQQQKIQQQQQQQQQQTPPNTPMAPMVKQERLQKNLLNNGSILSMLTIPSDEQKFKMIDIYLADSRKIVFLNIGSLASIQKRGNIKLSTWSEENINTLINCCRFYLDIISNNIKGSVGVQINGGRPQANIEASTQDDTMTILDCCMRLAFSWATICSGILPNTSEKYTDLESCWWNIEPERLQSVLRDWIGVIKRILIEIKTPNSDKLHLVCLVWLASTISLFDEDDEQYKIQQQSQQQPPFQHPNQLQLDTSYSLYIKTIKMYPDLLNEFTKSSLIITSLGFALIGVQTLEQTSELIQILVTLWEKHSQIPSIENACLVFKTIQNVINTKFKQENFSNIEELTMALIAWIRCLSDEIYSLFYSSNTNSRFLCMFIGSSLIHSIKRNKRSSLIPEYEKKEVIGKIQELFYTLVNQHTFLLKPFKIGLATAYSLSSIDPFTDKQANQSILMIVLEVLLDEILLINSSLVNWLEKPNEINAVIIKKIESHKTTPLFLGIPPFIQTISSLVNNLRDNDNNKLVLLKLCDFTYALNEKWTNYVNEISPPIPKSMLRKALDPTFQAIFQSLSLLFFEISPALTPMDSVTGIDLFCKLTFLSTDEEIQTINKAVRALAKNVLTSECAIIRVIDKMPLYYQVLKDDRVAILQVVLYLHALDILIPGVPHNLIVEHIVPNIFEYMEYPNSRLNSLSHSVLAKIFMIPNFHLSIKMVPMYLRTALKTFPKFTKVSSLYEVLVAIIESNPPTNPIVLYSIKTIVQNTIEHMNHTDGLLESNNRINNNNDNNNNNNNNNTTKNSNIGNINHSFKKQKDINPTNNQSLNNSAKSLIKLLYSLFLYLDIQIIDLVLAEIKKVIIKAPNQKIRFELCQELLTEFTGNLENNTKKNMCVSWYLDLIKEVENLNSKPNLAPSDI</sequence>
<name>F0ZWV0_DICPU</name>
<dbReference type="KEGG" id="dpp:DICPUDRAFT_99174"/>
<dbReference type="RefSeq" id="XP_003291889.1">
    <property type="nucleotide sequence ID" value="XM_003291841.1"/>
</dbReference>
<dbReference type="PANTHER" id="PTHR36337:SF1">
    <property type="entry name" value="OBSCURIN-LIKE PROTEIN"/>
    <property type="match status" value="1"/>
</dbReference>
<evidence type="ECO:0000256" key="1">
    <source>
        <dbReference type="SAM" id="MobiDB-lite"/>
    </source>
</evidence>
<dbReference type="OMA" id="FEYMEYP"/>
<dbReference type="eggNOG" id="ENOG502RF35">
    <property type="taxonomic scope" value="Eukaryota"/>
</dbReference>
<feature type="compositionally biased region" description="Low complexity" evidence="1">
    <location>
        <begin position="1"/>
        <end position="30"/>
    </location>
</feature>
<feature type="compositionally biased region" description="Low complexity" evidence="1">
    <location>
        <begin position="44"/>
        <end position="53"/>
    </location>
</feature>
<organism evidence="2 3">
    <name type="scientific">Dictyostelium purpureum</name>
    <name type="common">Slime mold</name>
    <dbReference type="NCBI Taxonomy" id="5786"/>
    <lineage>
        <taxon>Eukaryota</taxon>
        <taxon>Amoebozoa</taxon>
        <taxon>Evosea</taxon>
        <taxon>Eumycetozoa</taxon>
        <taxon>Dictyostelia</taxon>
        <taxon>Dictyosteliales</taxon>
        <taxon>Dictyosteliaceae</taxon>
        <taxon>Dictyostelium</taxon>
    </lineage>
</organism>
<gene>
    <name evidence="2" type="ORF">DICPUDRAFT_99174</name>
</gene>
<dbReference type="Proteomes" id="UP000001064">
    <property type="component" value="Unassembled WGS sequence"/>
</dbReference>
<feature type="compositionally biased region" description="Low complexity" evidence="1">
    <location>
        <begin position="71"/>
        <end position="83"/>
    </location>
</feature>
<dbReference type="InParanoid" id="F0ZWV0"/>
<feature type="compositionally biased region" description="Basic and acidic residues" evidence="1">
    <location>
        <begin position="54"/>
        <end position="70"/>
    </location>
</feature>